<dbReference type="SMART" id="SM00836">
    <property type="entry name" value="DALR_1"/>
    <property type="match status" value="1"/>
</dbReference>
<sequence>MQSTSVDRWQKRKVNWLWACLFMNQSLLTTKFPAAKRFLLFWLKRTINTVPHQPNLIPGLLLAEEQNYISQKDDLDTSILEKKCSQIREQLVTKGNLFLTRVQKDTVVVYICAIAFKESQSWGTSPIDVATQIADQFSYLSSQELSDDPKKYFTLKVVPPGWLHLQLTDLGIATWLQSLAEGQRGGGAGGLQGQGEFLPSAFPSSGSLFSVQYAHARCCSLLRLAQREGSWGAIAPDAIPWLNEKGELRLTHRGECSLISQLFSALDAMYCPASSKKLNWEKLAQEISFSWENFYRQCRIWGEVKTEVPELAQARLGLLMATQTMLQLLLEDCIGVTAPLEL</sequence>
<dbReference type="SUPFAM" id="SSF47323">
    <property type="entry name" value="Anticodon-binding domain of a subclass of class I aminoacyl-tRNA synthetases"/>
    <property type="match status" value="1"/>
</dbReference>
<proteinExistence type="predicted"/>
<dbReference type="InterPro" id="IPR009080">
    <property type="entry name" value="tRNAsynth_Ia_anticodon-bd"/>
</dbReference>
<keyword evidence="3" id="KW-0067">ATP-binding</keyword>
<name>A0ABV4X7T0_9CYAN</name>
<keyword evidence="6" id="KW-1185">Reference proteome</keyword>
<evidence type="ECO:0000313" key="6">
    <source>
        <dbReference type="Proteomes" id="UP001576774"/>
    </source>
</evidence>
<evidence type="ECO:0000256" key="1">
    <source>
        <dbReference type="ARBA" id="ARBA00022598"/>
    </source>
</evidence>
<dbReference type="EMBL" id="JBHFNQ010000116">
    <property type="protein sequence ID" value="MFB2878248.1"/>
    <property type="molecule type" value="Genomic_DNA"/>
</dbReference>
<gene>
    <name evidence="5" type="ORF">ACE1CC_15455</name>
</gene>
<keyword evidence="1" id="KW-0436">Ligase</keyword>
<evidence type="ECO:0000259" key="4">
    <source>
        <dbReference type="SMART" id="SM00836"/>
    </source>
</evidence>
<dbReference type="InterPro" id="IPR008909">
    <property type="entry name" value="DALR_anticod-bd"/>
</dbReference>
<dbReference type="Pfam" id="PF05746">
    <property type="entry name" value="DALR_1"/>
    <property type="match status" value="1"/>
</dbReference>
<protein>
    <submittedName>
        <fullName evidence="5">DALR anticodon-binding domain-containing protein</fullName>
    </submittedName>
</protein>
<reference evidence="5 6" key="1">
    <citation type="submission" date="2024-09" db="EMBL/GenBank/DDBJ databases">
        <title>Floridaenema gen nov. (Aerosakkonemataceae, Aerosakkonematales ord. nov., Cyanobacteria) from benthic tropical and subtropical fresh waters, with the description of four new species.</title>
        <authorList>
            <person name="Moretto J.A."/>
            <person name="Berthold D.E."/>
            <person name="Lefler F.W."/>
            <person name="Huang I.-S."/>
            <person name="Laughinghouse H. IV."/>
        </authorList>
    </citation>
    <scope>NUCLEOTIDE SEQUENCE [LARGE SCALE GENOMIC DNA]</scope>
    <source>
        <strain evidence="5 6">BLCC-F46</strain>
    </source>
</reference>
<feature type="domain" description="DALR anticodon binding" evidence="4">
    <location>
        <begin position="211"/>
        <end position="342"/>
    </location>
</feature>
<evidence type="ECO:0000256" key="3">
    <source>
        <dbReference type="ARBA" id="ARBA00022840"/>
    </source>
</evidence>
<keyword evidence="2" id="KW-0547">Nucleotide-binding</keyword>
<accession>A0ABV4X7T0</accession>
<dbReference type="Gene3D" id="1.10.730.10">
    <property type="entry name" value="Isoleucyl-tRNA Synthetase, Domain 1"/>
    <property type="match status" value="1"/>
</dbReference>
<comment type="caution">
    <text evidence="5">The sequence shown here is derived from an EMBL/GenBank/DDBJ whole genome shotgun (WGS) entry which is preliminary data.</text>
</comment>
<organism evidence="5 6">
    <name type="scientific">Floridaenema aerugineum BLCC-F46</name>
    <dbReference type="NCBI Taxonomy" id="3153654"/>
    <lineage>
        <taxon>Bacteria</taxon>
        <taxon>Bacillati</taxon>
        <taxon>Cyanobacteriota</taxon>
        <taxon>Cyanophyceae</taxon>
        <taxon>Oscillatoriophycideae</taxon>
        <taxon>Aerosakkonematales</taxon>
        <taxon>Aerosakkonemataceae</taxon>
        <taxon>Floridanema</taxon>
        <taxon>Floridanema aerugineum</taxon>
    </lineage>
</organism>
<dbReference type="Proteomes" id="UP001576774">
    <property type="component" value="Unassembled WGS sequence"/>
</dbReference>
<evidence type="ECO:0000313" key="5">
    <source>
        <dbReference type="EMBL" id="MFB2878248.1"/>
    </source>
</evidence>
<evidence type="ECO:0000256" key="2">
    <source>
        <dbReference type="ARBA" id="ARBA00022741"/>
    </source>
</evidence>